<feature type="binding site" evidence="10">
    <location>
        <begin position="186"/>
        <end position="192"/>
    </location>
    <ligand>
        <name>(6S)-NADPHX</name>
        <dbReference type="ChEBI" id="CHEBI:64076"/>
    </ligand>
</feature>
<dbReference type="FunFam" id="3.40.50.10260:FF:000005">
    <property type="entry name" value="NAD(P)H-hydrate epimerase"/>
    <property type="match status" value="1"/>
</dbReference>
<dbReference type="Proteomes" id="UP000006310">
    <property type="component" value="Chromosome 6"/>
</dbReference>
<keyword evidence="10" id="KW-0963">Cytoplasm</keyword>
<feature type="binding site" evidence="10">
    <location>
        <position position="217"/>
    </location>
    <ligand>
        <name>(6S)-NADPHX</name>
        <dbReference type="ChEBI" id="CHEBI:64076"/>
    </ligand>
</feature>
<comment type="cofactor">
    <cofactor evidence="10">
        <name>K(+)</name>
        <dbReference type="ChEBI" id="CHEBI:29103"/>
    </cofactor>
    <text evidence="10">Binds 1 potassium ion per subunit.</text>
</comment>
<keyword evidence="11" id="KW-0812">Transmembrane</keyword>
<evidence type="ECO:0000256" key="9">
    <source>
        <dbReference type="ARBA" id="ARBA00023235"/>
    </source>
</evidence>
<evidence type="ECO:0000256" key="1">
    <source>
        <dbReference type="ARBA" id="ARBA00000013"/>
    </source>
</evidence>
<feature type="binding site" evidence="10">
    <location>
        <position position="182"/>
    </location>
    <ligand>
        <name>K(+)</name>
        <dbReference type="ChEBI" id="CHEBI:29103"/>
    </ligand>
</feature>
<name>J7RMI9_HUIN7</name>
<keyword evidence="11" id="KW-0472">Membrane</keyword>
<dbReference type="KEGG" id="kng:KNAG_0F01100"/>
<keyword evidence="8 10" id="KW-0520">NAD</keyword>
<evidence type="ECO:0000256" key="4">
    <source>
        <dbReference type="ARBA" id="ARBA00022723"/>
    </source>
</evidence>
<dbReference type="SUPFAM" id="SSF64153">
    <property type="entry name" value="YjeF N-terminal domain-like"/>
    <property type="match status" value="1"/>
</dbReference>
<dbReference type="GO" id="GO:0052856">
    <property type="term" value="F:NAD(P)HX epimerase activity"/>
    <property type="evidence" value="ECO:0007669"/>
    <property type="project" value="UniProtKB-UniRule"/>
</dbReference>
<dbReference type="PROSITE" id="PS51385">
    <property type="entry name" value="YJEF_N"/>
    <property type="match status" value="1"/>
</dbReference>
<feature type="binding site" evidence="10">
    <location>
        <position position="115"/>
    </location>
    <ligand>
        <name>K(+)</name>
        <dbReference type="ChEBI" id="CHEBI:29103"/>
    </ligand>
</feature>
<comment type="similarity">
    <text evidence="10">Belongs to the NnrE/AIBP family.</text>
</comment>
<dbReference type="Pfam" id="PF03853">
    <property type="entry name" value="YjeF_N"/>
    <property type="match status" value="1"/>
</dbReference>
<dbReference type="STRING" id="1071383.J7RMI9"/>
<evidence type="ECO:0000256" key="5">
    <source>
        <dbReference type="ARBA" id="ARBA00022741"/>
    </source>
</evidence>
<comment type="caution">
    <text evidence="10">Lacks conserved residue(s) required for the propagation of feature annotation.</text>
</comment>
<dbReference type="RefSeq" id="XP_022465024.1">
    <property type="nucleotide sequence ID" value="XM_022608537.1"/>
</dbReference>
<evidence type="ECO:0000256" key="6">
    <source>
        <dbReference type="ARBA" id="ARBA00022857"/>
    </source>
</evidence>
<dbReference type="Gene3D" id="3.40.50.10260">
    <property type="entry name" value="YjeF N-terminal domain"/>
    <property type="match status" value="1"/>
</dbReference>
<keyword evidence="14" id="KW-1185">Reference proteome</keyword>
<feature type="transmembrane region" description="Helical" evidence="11">
    <location>
        <begin position="12"/>
        <end position="34"/>
    </location>
</feature>
<comment type="function">
    <text evidence="10">Catalyzes the epimerization of the S- and R-forms of NAD(P)HX, a damaged form of NAD(P)H that is a result of enzymatic or heat-dependent hydration. This is a prerequisite for the S-specific NAD(P)H-hydrate dehydratase to allow the repair of both epimers of NAD(P)HX.</text>
</comment>
<organism evidence="13 14">
    <name type="scientific">Huiozyma naganishii (strain ATCC MYA-139 / BCRC 22969 / CBS 8797 / KCTC 17520 / NBRC 10181 / NCYC 3082 / Yp74L-3)</name>
    <name type="common">Yeast</name>
    <name type="synonym">Kazachstania naganishii</name>
    <dbReference type="NCBI Taxonomy" id="1071383"/>
    <lineage>
        <taxon>Eukaryota</taxon>
        <taxon>Fungi</taxon>
        <taxon>Dikarya</taxon>
        <taxon>Ascomycota</taxon>
        <taxon>Saccharomycotina</taxon>
        <taxon>Saccharomycetes</taxon>
        <taxon>Saccharomycetales</taxon>
        <taxon>Saccharomycetaceae</taxon>
        <taxon>Huiozyma</taxon>
    </lineage>
</organism>
<dbReference type="GO" id="GO:0046496">
    <property type="term" value="P:nicotinamide nucleotide metabolic process"/>
    <property type="evidence" value="ECO:0007669"/>
    <property type="project" value="EnsemblFungi"/>
</dbReference>
<sequence>MSSRRGSRVYNCVVVVICIALFIRLSVIFCWTPYCKSVLQSTLSNDHSSNMSSLRVVSSKLAAQIDQELMGPKIGFTLQQLMELAGLSVAEAVQREFPPAATRKGVLIVAGPGNNGGDGLVCARHLKLFGYDPVVYYPKRSSRTEFYGQLVKQLDFFNVPVLSETENWTQYLNPDRTLCVVDAIFGFSFKPPMREPFAEIIKRLHAVQESVPIVAVDIPTGWDVDAGPVEKPHLTPKVFVSLTAPKPCTNHIDPAKTVHYVGGRFIPQEFAQQHGFEQFDYKGVNQILKL</sequence>
<dbReference type="PANTHER" id="PTHR13232">
    <property type="entry name" value="NAD(P)H-HYDRATE EPIMERASE"/>
    <property type="match status" value="1"/>
</dbReference>
<protein>
    <recommendedName>
        <fullName evidence="3 10">NAD(P)H-hydrate epimerase</fullName>
        <ecNumber evidence="3 10">5.1.99.6</ecNumber>
    </recommendedName>
    <alternativeName>
        <fullName evidence="10">NAD(P)HX epimerase</fullName>
    </alternativeName>
</protein>
<dbReference type="GO" id="GO:0046872">
    <property type="term" value="F:metal ion binding"/>
    <property type="evidence" value="ECO:0007669"/>
    <property type="project" value="UniProtKB-KW"/>
</dbReference>
<dbReference type="HOGENOM" id="CLU_024853_3_0_1"/>
<dbReference type="AlphaFoldDB" id="J7RMI9"/>
<comment type="subcellular location">
    <subcellularLocation>
        <location evidence="10">Cytoplasm</location>
    </subcellularLocation>
    <subcellularLocation>
        <location evidence="10">Mitochondrion</location>
    </subcellularLocation>
</comment>
<reference evidence="13 14" key="1">
    <citation type="journal article" date="2011" name="Proc. Natl. Acad. Sci. U.S.A.">
        <title>Evolutionary erosion of yeast sex chromosomes by mating-type switching accidents.</title>
        <authorList>
            <person name="Gordon J.L."/>
            <person name="Armisen D."/>
            <person name="Proux-Wera E."/>
            <person name="Oheigeartaigh S.S."/>
            <person name="Byrne K.P."/>
            <person name="Wolfe K.H."/>
        </authorList>
    </citation>
    <scope>NUCLEOTIDE SEQUENCE [LARGE SCALE GENOMIC DNA]</scope>
    <source>
        <strain evidence="14">ATCC MYA-139 / BCRC 22969 / CBS 8797 / CCRC 22969 / KCTC 17520 / NBRC 10181 / NCYC 3082</strain>
    </source>
</reference>
<keyword evidence="10" id="KW-0496">Mitochondrion</keyword>
<dbReference type="OrthoDB" id="10064708at2759"/>
<keyword evidence="9 10" id="KW-0413">Isomerase</keyword>
<gene>
    <name evidence="13" type="primary">KNAG0F01100</name>
    <name evidence="13" type="ordered locus">KNAG_0F01100</name>
</gene>
<dbReference type="InterPro" id="IPR036652">
    <property type="entry name" value="YjeF_N_dom_sf"/>
</dbReference>
<evidence type="ECO:0000259" key="12">
    <source>
        <dbReference type="PROSITE" id="PS51385"/>
    </source>
</evidence>
<reference evidence="14" key="2">
    <citation type="submission" date="2012-08" db="EMBL/GenBank/DDBJ databases">
        <title>Genome sequence of Kazachstania naganishii.</title>
        <authorList>
            <person name="Gordon J.L."/>
            <person name="Armisen D."/>
            <person name="Proux-Wera E."/>
            <person name="OhEigeartaigh S.S."/>
            <person name="Byrne K.P."/>
            <person name="Wolfe K.H."/>
        </authorList>
    </citation>
    <scope>NUCLEOTIDE SEQUENCE [LARGE SCALE GENOMIC DNA]</scope>
    <source>
        <strain evidence="14">ATCC MYA-139 / BCRC 22969 / CBS 8797 / CCRC 22969 / KCTC 17520 / NBRC 10181 / NCYC 3082</strain>
    </source>
</reference>
<dbReference type="EMBL" id="HE978319">
    <property type="protein sequence ID" value="CCK70778.1"/>
    <property type="molecule type" value="Genomic_DNA"/>
</dbReference>
<evidence type="ECO:0000256" key="10">
    <source>
        <dbReference type="HAMAP-Rule" id="MF_03159"/>
    </source>
</evidence>
<keyword evidence="4 10" id="KW-0479">Metal-binding</keyword>
<feature type="domain" description="YjeF N-terminal" evidence="12">
    <location>
        <begin position="62"/>
        <end position="272"/>
    </location>
</feature>
<dbReference type="InterPro" id="IPR004443">
    <property type="entry name" value="YjeF_N_dom"/>
</dbReference>
<evidence type="ECO:0000256" key="3">
    <source>
        <dbReference type="ARBA" id="ARBA00012228"/>
    </source>
</evidence>
<keyword evidence="11" id="KW-1133">Transmembrane helix</keyword>
<dbReference type="GO" id="GO:0005739">
    <property type="term" value="C:mitochondrion"/>
    <property type="evidence" value="ECO:0007669"/>
    <property type="project" value="UniProtKB-SubCell"/>
</dbReference>
<keyword evidence="5 10" id="KW-0547">Nucleotide-binding</keyword>
<dbReference type="InterPro" id="IPR032976">
    <property type="entry name" value="YJEFN_prot_NAXE-like"/>
</dbReference>
<dbReference type="eggNOG" id="KOG2585">
    <property type="taxonomic scope" value="Eukaryota"/>
</dbReference>
<dbReference type="HAMAP" id="MF_01966">
    <property type="entry name" value="NADHX_epimerase"/>
    <property type="match status" value="1"/>
</dbReference>
<dbReference type="OMA" id="RHLFHYG"/>
<keyword evidence="7 10" id="KW-0630">Potassium</keyword>
<comment type="catalytic activity">
    <reaction evidence="1 10">
        <text>(6R)-NADHX = (6S)-NADHX</text>
        <dbReference type="Rhea" id="RHEA:32215"/>
        <dbReference type="ChEBI" id="CHEBI:64074"/>
        <dbReference type="ChEBI" id="CHEBI:64075"/>
        <dbReference type="EC" id="5.1.99.6"/>
    </reaction>
</comment>
<dbReference type="GO" id="GO:0000166">
    <property type="term" value="F:nucleotide binding"/>
    <property type="evidence" value="ECO:0007669"/>
    <property type="project" value="UniProtKB-KW"/>
</dbReference>
<feature type="binding site" evidence="10">
    <location>
        <position position="220"/>
    </location>
    <ligand>
        <name>K(+)</name>
        <dbReference type="ChEBI" id="CHEBI:29103"/>
    </ligand>
</feature>
<keyword evidence="6" id="KW-0521">NADP</keyword>
<evidence type="ECO:0000256" key="2">
    <source>
        <dbReference type="ARBA" id="ARBA00000909"/>
    </source>
</evidence>
<evidence type="ECO:0000256" key="7">
    <source>
        <dbReference type="ARBA" id="ARBA00022958"/>
    </source>
</evidence>
<proteinExistence type="inferred from homology"/>
<dbReference type="GeneID" id="34526493"/>
<evidence type="ECO:0000256" key="11">
    <source>
        <dbReference type="SAM" id="Phobius"/>
    </source>
</evidence>
<evidence type="ECO:0000256" key="8">
    <source>
        <dbReference type="ARBA" id="ARBA00023027"/>
    </source>
</evidence>
<comment type="catalytic activity">
    <reaction evidence="2 10">
        <text>(6R)-NADPHX = (6S)-NADPHX</text>
        <dbReference type="Rhea" id="RHEA:32227"/>
        <dbReference type="ChEBI" id="CHEBI:64076"/>
        <dbReference type="ChEBI" id="CHEBI:64077"/>
        <dbReference type="EC" id="5.1.99.6"/>
    </reaction>
</comment>
<accession>J7RMI9</accession>
<evidence type="ECO:0000313" key="13">
    <source>
        <dbReference type="EMBL" id="CCK70778.1"/>
    </source>
</evidence>
<dbReference type="NCBIfam" id="TIGR00197">
    <property type="entry name" value="yjeF_nterm"/>
    <property type="match status" value="1"/>
</dbReference>
<feature type="binding site" evidence="10">
    <location>
        <begin position="114"/>
        <end position="118"/>
    </location>
    <ligand>
        <name>(6S)-NADPHX</name>
        <dbReference type="ChEBI" id="CHEBI:64076"/>
    </ligand>
</feature>
<evidence type="ECO:0000313" key="14">
    <source>
        <dbReference type="Proteomes" id="UP000006310"/>
    </source>
</evidence>
<dbReference type="PANTHER" id="PTHR13232:SF10">
    <property type="entry name" value="NAD(P)H-HYDRATE EPIMERASE"/>
    <property type="match status" value="1"/>
</dbReference>
<dbReference type="EC" id="5.1.99.6" evidence="3 10"/>